<dbReference type="AlphaFoldDB" id="A0A6H0Y1C4"/>
<sequence length="140" mass="15716">MAPFPWLVMLESLAYQQLMKSPTFHKGVEQVVKTVHRVRHGVPPDELGGTKLDEPGSRFGQHFYDELRTQLGTAEKEQAKGTRLQGPIKAESKPPTPPAEDAESAWQELQQRSGQAPKQGFMDNYLETLRGQVNQKKPPP</sequence>
<accession>A0A6H0Y1C4</accession>
<evidence type="ECO:0000256" key="1">
    <source>
        <dbReference type="SAM" id="MobiDB-lite"/>
    </source>
</evidence>
<evidence type="ECO:0000313" key="3">
    <source>
        <dbReference type="Proteomes" id="UP000503462"/>
    </source>
</evidence>
<dbReference type="EMBL" id="CP051142">
    <property type="protein sequence ID" value="QIX00803.1"/>
    <property type="molecule type" value="Genomic_DNA"/>
</dbReference>
<feature type="compositionally biased region" description="Basic and acidic residues" evidence="1">
    <location>
        <begin position="71"/>
        <end position="80"/>
    </location>
</feature>
<organism evidence="2 3">
    <name type="scientific">Peltaster fructicola</name>
    <dbReference type="NCBI Taxonomy" id="286661"/>
    <lineage>
        <taxon>Eukaryota</taxon>
        <taxon>Fungi</taxon>
        <taxon>Dikarya</taxon>
        <taxon>Ascomycota</taxon>
        <taxon>Pezizomycotina</taxon>
        <taxon>Dothideomycetes</taxon>
        <taxon>Dothideomycetes incertae sedis</taxon>
        <taxon>Peltaster</taxon>
    </lineage>
</organism>
<gene>
    <name evidence="2" type="ORF">AMS68_006320</name>
</gene>
<name>A0A6H0Y1C4_9PEZI</name>
<feature type="region of interest" description="Disordered" evidence="1">
    <location>
        <begin position="40"/>
        <end position="59"/>
    </location>
</feature>
<feature type="region of interest" description="Disordered" evidence="1">
    <location>
        <begin position="71"/>
        <end position="140"/>
    </location>
</feature>
<dbReference type="OrthoDB" id="4138121at2759"/>
<keyword evidence="3" id="KW-1185">Reference proteome</keyword>
<protein>
    <submittedName>
        <fullName evidence="2">Uncharacterized protein</fullName>
    </submittedName>
</protein>
<evidence type="ECO:0000313" key="2">
    <source>
        <dbReference type="EMBL" id="QIX00803.1"/>
    </source>
</evidence>
<feature type="compositionally biased region" description="Polar residues" evidence="1">
    <location>
        <begin position="107"/>
        <end position="116"/>
    </location>
</feature>
<feature type="compositionally biased region" description="Polar residues" evidence="1">
    <location>
        <begin position="131"/>
        <end position="140"/>
    </location>
</feature>
<reference evidence="2 3" key="1">
    <citation type="journal article" date="2016" name="Sci. Rep.">
        <title>Peltaster fructicola genome reveals evolution from an invasive phytopathogen to an ectophytic parasite.</title>
        <authorList>
            <person name="Xu C."/>
            <person name="Chen H."/>
            <person name="Gleason M.L."/>
            <person name="Xu J.R."/>
            <person name="Liu H."/>
            <person name="Zhang R."/>
            <person name="Sun G."/>
        </authorList>
    </citation>
    <scope>NUCLEOTIDE SEQUENCE [LARGE SCALE GENOMIC DNA]</scope>
    <source>
        <strain evidence="2 3">LNHT1506</strain>
    </source>
</reference>
<dbReference type="Proteomes" id="UP000503462">
    <property type="component" value="Chromosome 4"/>
</dbReference>
<proteinExistence type="predicted"/>